<sequence>EGDEEEEDAVAVGDTDVTTDVETSDLILLFGC</sequence>
<evidence type="ECO:0000313" key="1">
    <source>
        <dbReference type="EMBL" id="MCI65068.1"/>
    </source>
</evidence>
<organism evidence="1 2">
    <name type="scientific">Trifolium medium</name>
    <dbReference type="NCBI Taxonomy" id="97028"/>
    <lineage>
        <taxon>Eukaryota</taxon>
        <taxon>Viridiplantae</taxon>
        <taxon>Streptophyta</taxon>
        <taxon>Embryophyta</taxon>
        <taxon>Tracheophyta</taxon>
        <taxon>Spermatophyta</taxon>
        <taxon>Magnoliopsida</taxon>
        <taxon>eudicotyledons</taxon>
        <taxon>Gunneridae</taxon>
        <taxon>Pentapetalae</taxon>
        <taxon>rosids</taxon>
        <taxon>fabids</taxon>
        <taxon>Fabales</taxon>
        <taxon>Fabaceae</taxon>
        <taxon>Papilionoideae</taxon>
        <taxon>50 kb inversion clade</taxon>
        <taxon>NPAAA clade</taxon>
        <taxon>Hologalegina</taxon>
        <taxon>IRL clade</taxon>
        <taxon>Trifolieae</taxon>
        <taxon>Trifolium</taxon>
    </lineage>
</organism>
<keyword evidence="2" id="KW-1185">Reference proteome</keyword>
<protein>
    <submittedName>
        <fullName evidence="1">Uncharacterized protein</fullName>
    </submittedName>
</protein>
<dbReference type="AlphaFoldDB" id="A0A392TW00"/>
<name>A0A392TW00_9FABA</name>
<dbReference type="Proteomes" id="UP000265520">
    <property type="component" value="Unassembled WGS sequence"/>
</dbReference>
<dbReference type="EMBL" id="LXQA010668825">
    <property type="protein sequence ID" value="MCI65068.1"/>
    <property type="molecule type" value="Genomic_DNA"/>
</dbReference>
<evidence type="ECO:0000313" key="2">
    <source>
        <dbReference type="Proteomes" id="UP000265520"/>
    </source>
</evidence>
<accession>A0A392TW00</accession>
<proteinExistence type="predicted"/>
<comment type="caution">
    <text evidence="1">The sequence shown here is derived from an EMBL/GenBank/DDBJ whole genome shotgun (WGS) entry which is preliminary data.</text>
</comment>
<feature type="non-terminal residue" evidence="1">
    <location>
        <position position="1"/>
    </location>
</feature>
<reference evidence="1 2" key="1">
    <citation type="journal article" date="2018" name="Front. Plant Sci.">
        <title>Red Clover (Trifolium pratense) and Zigzag Clover (T. medium) - A Picture of Genomic Similarities and Differences.</title>
        <authorList>
            <person name="Dluhosova J."/>
            <person name="Istvanek J."/>
            <person name="Nedelnik J."/>
            <person name="Repkova J."/>
        </authorList>
    </citation>
    <scope>NUCLEOTIDE SEQUENCE [LARGE SCALE GENOMIC DNA]</scope>
    <source>
        <strain evidence="2">cv. 10/8</strain>
        <tissue evidence="1">Leaf</tissue>
    </source>
</reference>